<dbReference type="RefSeq" id="WP_015284569.1">
    <property type="nucleotide sequence ID" value="NC_019943.1"/>
</dbReference>
<protein>
    <submittedName>
        <fullName evidence="1">Uncharacterized protein</fullName>
    </submittedName>
</protein>
<dbReference type="OrthoDB" id="377527at2157"/>
<accession>L0HC51</accession>
<evidence type="ECO:0000313" key="1">
    <source>
        <dbReference type="EMBL" id="AGB01605.1"/>
    </source>
</evidence>
<evidence type="ECO:0000313" key="2">
    <source>
        <dbReference type="Proteomes" id="UP000010824"/>
    </source>
</evidence>
<dbReference type="KEGG" id="mfo:Metfor_0535"/>
<reference evidence="2" key="1">
    <citation type="submission" date="2011-12" db="EMBL/GenBank/DDBJ databases">
        <title>Complete sequence of Methanoregula formicicum SMSP.</title>
        <authorList>
            <person name="Lucas S."/>
            <person name="Han J."/>
            <person name="Lapidus A."/>
            <person name="Cheng J.-F."/>
            <person name="Goodwin L."/>
            <person name="Pitluck S."/>
            <person name="Peters L."/>
            <person name="Ovchinnikova G."/>
            <person name="Teshima H."/>
            <person name="Detter J.C."/>
            <person name="Han C."/>
            <person name="Tapia R."/>
            <person name="Land M."/>
            <person name="Hauser L."/>
            <person name="Kyrpides N."/>
            <person name="Ivanova N."/>
            <person name="Pagani I."/>
            <person name="Imachi H."/>
            <person name="Tamaki H."/>
            <person name="Sekiguchi Y."/>
            <person name="Kamagata Y."/>
            <person name="Cadillo-Quiroz H."/>
            <person name="Zinder S."/>
            <person name="Liu W.-T."/>
            <person name="Woyke T."/>
        </authorList>
    </citation>
    <scope>NUCLEOTIDE SEQUENCE [LARGE SCALE GENOMIC DNA]</scope>
    <source>
        <strain evidence="2">DSM 22288 / NBRC 105244 / SMSP</strain>
    </source>
</reference>
<dbReference type="Proteomes" id="UP000010824">
    <property type="component" value="Chromosome"/>
</dbReference>
<keyword evidence="2" id="KW-1185">Reference proteome</keyword>
<dbReference type="GeneID" id="14309208"/>
<proteinExistence type="predicted"/>
<dbReference type="AlphaFoldDB" id="L0HC51"/>
<name>L0HC51_METFS</name>
<sequence length="167" mass="18993" precursor="true">MPDFRPRPNTKKSSRRLKTPIAGIAAFSAIIRSLVYTNPLGCTSYNSHLRAYPPVQKVREMYTAKFEYRNGKGKRIGTTIEMYDSVEGYETGISAVIANMANREAHRGKVKHLPAADLFSVMMKCHDPNNELYYLNIARDRMTLTSYSDDAIRKKVEKWVDSVPELA</sequence>
<reference evidence="1 2" key="2">
    <citation type="journal article" date="2014" name="Genome Announc.">
        <title>Complete Genome Sequence of Methanoregula formicica SMSPT, a Mesophilic Hydrogenotrophic Methanogen Isolated from a Methanogenic Upflow Anaerobic Sludge Blanket Reactor.</title>
        <authorList>
            <person name="Yamamoto K."/>
            <person name="Tamaki H."/>
            <person name="Cadillo-Quiroz H."/>
            <person name="Imachi H."/>
            <person name="Kyrpides N."/>
            <person name="Woyke T."/>
            <person name="Goodwin L."/>
            <person name="Zinder S.H."/>
            <person name="Kamagata Y."/>
            <person name="Liu W.T."/>
        </authorList>
    </citation>
    <scope>NUCLEOTIDE SEQUENCE [LARGE SCALE GENOMIC DNA]</scope>
    <source>
        <strain evidence="2">DSM 22288 / NBRC 105244 / SMSP</strain>
    </source>
</reference>
<dbReference type="EMBL" id="CP003167">
    <property type="protein sequence ID" value="AGB01605.1"/>
    <property type="molecule type" value="Genomic_DNA"/>
</dbReference>
<gene>
    <name evidence="1" type="ordered locus">Metfor_0535</name>
</gene>
<dbReference type="eggNOG" id="arCOG06904">
    <property type="taxonomic scope" value="Archaea"/>
</dbReference>
<dbReference type="InParanoid" id="L0HC51"/>
<organism evidence="1 2">
    <name type="scientific">Methanoregula formicica (strain DSM 22288 / NBRC 105244 / SMSP)</name>
    <dbReference type="NCBI Taxonomy" id="593750"/>
    <lineage>
        <taxon>Archaea</taxon>
        <taxon>Methanobacteriati</taxon>
        <taxon>Methanobacteriota</taxon>
        <taxon>Stenosarchaea group</taxon>
        <taxon>Methanomicrobia</taxon>
        <taxon>Methanomicrobiales</taxon>
        <taxon>Methanoregulaceae</taxon>
        <taxon>Methanoregula</taxon>
    </lineage>
</organism>
<dbReference type="HOGENOM" id="CLU_111882_0_0_2"/>